<dbReference type="Gene3D" id="3.40.50.2000">
    <property type="entry name" value="Glycogen Phosphorylase B"/>
    <property type="match status" value="2"/>
</dbReference>
<organism evidence="5 6">
    <name type="scientific">Mycolicibacterium austroafricanum</name>
    <name type="common">Mycobacterium austroafricanum</name>
    <dbReference type="NCBI Taxonomy" id="39687"/>
    <lineage>
        <taxon>Bacteria</taxon>
        <taxon>Bacillati</taxon>
        <taxon>Actinomycetota</taxon>
        <taxon>Actinomycetes</taxon>
        <taxon>Mycobacteriales</taxon>
        <taxon>Mycobacteriaceae</taxon>
        <taxon>Mycolicibacterium</taxon>
    </lineage>
</organism>
<feature type="domain" description="Glycosyltransferase subfamily 4-like N-terminal" evidence="4">
    <location>
        <begin position="11"/>
        <end position="175"/>
    </location>
</feature>
<dbReference type="PANTHER" id="PTHR12526">
    <property type="entry name" value="GLYCOSYLTRANSFERASE"/>
    <property type="match status" value="1"/>
</dbReference>
<dbReference type="RefSeq" id="WP_011780411.1">
    <property type="nucleotide sequence ID" value="NZ_CP070380.1"/>
</dbReference>
<keyword evidence="1" id="KW-0328">Glycosyltransferase</keyword>
<evidence type="ECO:0000259" key="4">
    <source>
        <dbReference type="Pfam" id="PF13579"/>
    </source>
</evidence>
<dbReference type="Pfam" id="PF00534">
    <property type="entry name" value="Glycos_transf_1"/>
    <property type="match status" value="1"/>
</dbReference>
<keyword evidence="2" id="KW-0808">Transferase</keyword>
<comment type="caution">
    <text evidence="5">The sequence shown here is derived from an EMBL/GenBank/DDBJ whole genome shotgun (WGS) entry which is preliminary data.</text>
</comment>
<accession>A0ABT8H8E8</accession>
<sequence>MKLALVGELPGGHGYDLTRLGDALVGRGHKVQVFTATVPAMRYTPAGAAVQRLPVDTTGVESSEDLMPLIGEMGRHLVDVWEADGPDVVHCHGWVYGMAAQLAARRCRIPTVQSFPELSVSAGGDRGEGLADKRIQLEALLARNATAVTVACNDDMREIIRLGCTRAKASVLAPGIDVDDVCAEEIVFRHGESSGRVVAVARDFSPQQGLGQVLRVFPSSNAAELVLVTREPDDGPDYDDILSLAREKKAAKRVNLVAGAAGDDLTTLFRSADVVVAPARYEPSCATVLQAMACGAPIVATSAGGARDAVIGEVTGLLVPPGNADALGRALRSTLGQMVLREGMGLAGRSRARSRYSWDRIATDAEVVYASATTRESAFAC</sequence>
<gene>
    <name evidence="5" type="ORF">QYF68_04235</name>
</gene>
<keyword evidence="6" id="KW-1185">Reference proteome</keyword>
<feature type="domain" description="Glycosyl transferase family 1" evidence="3">
    <location>
        <begin position="190"/>
        <end position="349"/>
    </location>
</feature>
<evidence type="ECO:0000256" key="1">
    <source>
        <dbReference type="ARBA" id="ARBA00022676"/>
    </source>
</evidence>
<evidence type="ECO:0000259" key="3">
    <source>
        <dbReference type="Pfam" id="PF00534"/>
    </source>
</evidence>
<evidence type="ECO:0000256" key="2">
    <source>
        <dbReference type="ARBA" id="ARBA00022679"/>
    </source>
</evidence>
<dbReference type="EMBL" id="JAUHTC010000019">
    <property type="protein sequence ID" value="MDN4517033.1"/>
    <property type="molecule type" value="Genomic_DNA"/>
</dbReference>
<name>A0ABT8H8E8_MYCAO</name>
<dbReference type="InterPro" id="IPR001296">
    <property type="entry name" value="Glyco_trans_1"/>
</dbReference>
<evidence type="ECO:0000313" key="6">
    <source>
        <dbReference type="Proteomes" id="UP001172687"/>
    </source>
</evidence>
<dbReference type="SUPFAM" id="SSF53756">
    <property type="entry name" value="UDP-Glycosyltransferase/glycogen phosphorylase"/>
    <property type="match status" value="1"/>
</dbReference>
<reference evidence="5" key="1">
    <citation type="submission" date="2023-07" db="EMBL/GenBank/DDBJ databases">
        <title>Degradation of tert-butanol by M. austroafricanum TBA100.</title>
        <authorList>
            <person name="Helbich S."/>
            <person name="Vainshtein Y."/>
        </authorList>
    </citation>
    <scope>NUCLEOTIDE SEQUENCE</scope>
    <source>
        <strain evidence="5">TBA100</strain>
    </source>
</reference>
<dbReference type="InterPro" id="IPR028098">
    <property type="entry name" value="Glyco_trans_4-like_N"/>
</dbReference>
<proteinExistence type="predicted"/>
<dbReference type="Pfam" id="PF13579">
    <property type="entry name" value="Glyco_trans_4_4"/>
    <property type="match status" value="1"/>
</dbReference>
<dbReference type="Proteomes" id="UP001172687">
    <property type="component" value="Unassembled WGS sequence"/>
</dbReference>
<protein>
    <submittedName>
        <fullName evidence="5">Glycosyltransferase</fullName>
    </submittedName>
</protein>
<dbReference type="PANTHER" id="PTHR12526:SF635">
    <property type="entry name" value="GLYCOSYL TRANSFERASE GROUP 1"/>
    <property type="match status" value="1"/>
</dbReference>
<evidence type="ECO:0000313" key="5">
    <source>
        <dbReference type="EMBL" id="MDN4517033.1"/>
    </source>
</evidence>